<evidence type="ECO:0000259" key="1">
    <source>
        <dbReference type="Pfam" id="PF14028"/>
    </source>
</evidence>
<dbReference type="InterPro" id="IPR023809">
    <property type="entry name" value="Thiopep_bacteriocin_synth_dom"/>
</dbReference>
<dbReference type="STRING" id="296218.AWN68_17695"/>
<dbReference type="Proteomes" id="UP000075615">
    <property type="component" value="Unassembled WGS sequence"/>
</dbReference>
<dbReference type="RefSeq" id="WP_068414082.1">
    <property type="nucleotide sequence ID" value="NZ_LRDB01000009.1"/>
</dbReference>
<accession>A0A150XLM2</accession>
<organism evidence="2 3">
    <name type="scientific">Roseivirga echinicomitans</name>
    <dbReference type="NCBI Taxonomy" id="296218"/>
    <lineage>
        <taxon>Bacteria</taxon>
        <taxon>Pseudomonadati</taxon>
        <taxon>Bacteroidota</taxon>
        <taxon>Cytophagia</taxon>
        <taxon>Cytophagales</taxon>
        <taxon>Roseivirgaceae</taxon>
        <taxon>Roseivirga</taxon>
    </lineage>
</organism>
<reference evidence="2 3" key="1">
    <citation type="submission" date="2016-01" db="EMBL/GenBank/DDBJ databases">
        <title>Genome sequencing of Roseivirga echinicomitans KMM 6058.</title>
        <authorList>
            <person name="Selvaratnam C."/>
            <person name="Thevarajoo S."/>
            <person name="Goh K.M."/>
            <person name="Ee R."/>
            <person name="Chan K.-G."/>
            <person name="Chong C.S."/>
        </authorList>
    </citation>
    <scope>NUCLEOTIDE SEQUENCE [LARGE SCALE GENOMIC DNA]</scope>
    <source>
        <strain evidence="2 3">KMM 6058</strain>
    </source>
</reference>
<dbReference type="NCBIfam" id="TIGR03891">
    <property type="entry name" value="thiopep_ocin"/>
    <property type="match status" value="1"/>
</dbReference>
<dbReference type="AlphaFoldDB" id="A0A150XLM2"/>
<name>A0A150XLM2_9BACT</name>
<dbReference type="OrthoDB" id="1273722at2"/>
<gene>
    <name evidence="2" type="ORF">AWN68_17695</name>
</gene>
<evidence type="ECO:0000313" key="3">
    <source>
        <dbReference type="Proteomes" id="UP000075615"/>
    </source>
</evidence>
<keyword evidence="3" id="KW-1185">Reference proteome</keyword>
<evidence type="ECO:0000313" key="2">
    <source>
        <dbReference type="EMBL" id="KYG79638.1"/>
    </source>
</evidence>
<dbReference type="EMBL" id="LRDB01000009">
    <property type="protein sequence ID" value="KYG79638.1"/>
    <property type="molecule type" value="Genomic_DNA"/>
</dbReference>
<sequence length="302" mass="36065">MNSKIDTTQRSFMIGDSWLYYKLYTGHKLADQVLAEAIRPLTQELLDKGIIEKWFFIRYSDPKFHLRIRFFFNNKEAVSTIIAAFNQALLRYTKEDLIWKIQVEDYHRELERYGQSTMEESESLFLHDSQFVVRLLDLIEGQEGEELKWLLGLRGIDSLLNAFDYSLEDKLALADKLKTGFAYEFGMSRFLKKQLDDKYRSLRKKIDDFLGEKLEQDLELTPLLKLIKEREAGFLSIAKQLRLREKNQSLEKSLDDLMASYIHMFMNRLFRSQNRKYELVIYDFVYRTYTSQNARLKFQNLK</sequence>
<comment type="caution">
    <text evidence="2">The sequence shown here is derived from an EMBL/GenBank/DDBJ whole genome shotgun (WGS) entry which is preliminary data.</text>
</comment>
<feature type="domain" description="Thiopeptide-type bacteriocin biosynthesis" evidence="1">
    <location>
        <begin position="18"/>
        <end position="289"/>
    </location>
</feature>
<protein>
    <recommendedName>
        <fullName evidence="1">Thiopeptide-type bacteriocin biosynthesis domain-containing protein</fullName>
    </recommendedName>
</protein>
<proteinExistence type="predicted"/>
<dbReference type="Pfam" id="PF14028">
    <property type="entry name" value="Lant_dehydr_C"/>
    <property type="match status" value="1"/>
</dbReference>